<name>A0A2H5BHG2_9CAUD</name>
<gene>
    <name evidence="2" type="ORF">THALASSA_220</name>
    <name evidence="1" type="ORF">THALASSA_8</name>
</gene>
<dbReference type="EMBL" id="MG649967">
    <property type="protein sequence ID" value="AUG85210.1"/>
    <property type="molecule type" value="Genomic_DNA"/>
</dbReference>
<organism evidence="2 3">
    <name type="scientific">Vibrio phage Thalassa</name>
    <dbReference type="NCBI Taxonomy" id="2570301"/>
    <lineage>
        <taxon>Viruses</taxon>
        <taxon>Duplodnaviria</taxon>
        <taxon>Heunggongvirae</taxon>
        <taxon>Uroviricota</taxon>
        <taxon>Caudoviricetes</taxon>
        <taxon>Demerecviridae</taxon>
        <taxon>Ermolyevavirinae</taxon>
        <taxon>Thalassavirus</taxon>
        <taxon>Thalassavirus thalassa</taxon>
    </lineage>
</organism>
<dbReference type="EMBL" id="MG649967">
    <property type="protein sequence ID" value="AUG85399.1"/>
    <property type="molecule type" value="Genomic_DNA"/>
</dbReference>
<proteinExistence type="predicted"/>
<reference evidence="3" key="1">
    <citation type="submission" date="2017-12" db="EMBL/GenBank/DDBJ databases">
        <authorList>
            <person name="Page C.L."/>
            <person name="McFadden E.F."/>
            <person name="Syed A.X."/>
            <person name="Lafty E.M."/>
            <person name="Hyatt D.A."/>
            <person name="Farronato D.M."/>
            <person name="Dong S.Z."/>
            <person name="Apostolopoulos E.L."/>
            <person name="Broussard G.W."/>
        </authorList>
    </citation>
    <scope>NUCLEOTIDE SEQUENCE [LARGE SCALE GENOMIC DNA]</scope>
</reference>
<sequence length="104" mass="11741">MGFNCKETPTLISLDSIIAEARKIIDEESPENTVWYIENDSQLAVMVNPAYGIMFYNDQMNIEGLCNLGNNASIDFILNGYGLTTNDPVWREIGIDQVDYHFVS</sequence>
<protein>
    <submittedName>
        <fullName evidence="2">Uncharacterized protein</fullName>
    </submittedName>
</protein>
<reference evidence="2" key="2">
    <citation type="submission" date="2017-12" db="EMBL/GenBank/DDBJ databases">
        <authorList>
            <person name="Page C.L."/>
            <person name="McFadden E.F."/>
            <person name="Syed A."/>
            <person name="Lafty E.M."/>
            <person name="Hyatt D.A."/>
            <person name="Farronato D.M."/>
            <person name="Dong S.Z."/>
            <person name="Apostolopoulos E.L."/>
            <person name="Broussard G.W."/>
        </authorList>
    </citation>
    <scope>NUCLEOTIDE SEQUENCE</scope>
</reference>
<evidence type="ECO:0000313" key="1">
    <source>
        <dbReference type="EMBL" id="AUG85210.1"/>
    </source>
</evidence>
<keyword evidence="3" id="KW-1185">Reference proteome</keyword>
<evidence type="ECO:0000313" key="3">
    <source>
        <dbReference type="Proteomes" id="UP000240962"/>
    </source>
</evidence>
<accession>A0A2H5BHG2</accession>
<dbReference type="Proteomes" id="UP000240962">
    <property type="component" value="Segment"/>
</dbReference>
<evidence type="ECO:0000313" key="2">
    <source>
        <dbReference type="EMBL" id="AUG85399.1"/>
    </source>
</evidence>